<dbReference type="AlphaFoldDB" id="A0AAD0VS71"/>
<evidence type="ECO:0000256" key="2">
    <source>
        <dbReference type="SAM" id="SignalP"/>
    </source>
</evidence>
<accession>A0AAD0VS71</accession>
<feature type="signal peptide" evidence="2">
    <location>
        <begin position="1"/>
        <end position="16"/>
    </location>
</feature>
<feature type="compositionally biased region" description="Basic and acidic residues" evidence="1">
    <location>
        <begin position="20"/>
        <end position="33"/>
    </location>
</feature>
<evidence type="ECO:0000313" key="4">
    <source>
        <dbReference type="Proteomes" id="UP000256503"/>
    </source>
</evidence>
<gene>
    <name evidence="3" type="ORF">DVB73_02935</name>
</gene>
<protein>
    <recommendedName>
        <fullName evidence="5">Lipoprotein</fullName>
    </recommendedName>
</protein>
<name>A0AAD0VS71_PSEDL</name>
<sequence length="59" mass="6438">MRNVLLICLVSSLALSAGCFDRDNNHPGKDSDPSKPSLQMQQPDTPPTRPPTEPKPQNP</sequence>
<evidence type="ECO:0008006" key="5">
    <source>
        <dbReference type="Google" id="ProtNLM"/>
    </source>
</evidence>
<keyword evidence="2" id="KW-0732">Signal</keyword>
<reference evidence="3 4" key="1">
    <citation type="submission" date="2018-07" db="EMBL/GenBank/DDBJ databases">
        <title>Complete genome sequence of a Pseudomonas plecoglossicida strain pathogenic to the marine fish, Larimichthys crocea.</title>
        <authorList>
            <person name="Tao Z."/>
        </authorList>
    </citation>
    <scope>NUCLEOTIDE SEQUENCE [LARGE SCALE GENOMIC DNA]</scope>
    <source>
        <strain evidence="3 4">XSDHY-P</strain>
    </source>
</reference>
<dbReference type="EMBL" id="CP031146">
    <property type="protein sequence ID" value="AXM94845.1"/>
    <property type="molecule type" value="Genomic_DNA"/>
</dbReference>
<dbReference type="RefSeq" id="WP_016391273.1">
    <property type="nucleotide sequence ID" value="NZ_BSOM01000010.1"/>
</dbReference>
<feature type="compositionally biased region" description="Pro residues" evidence="1">
    <location>
        <begin position="44"/>
        <end position="59"/>
    </location>
</feature>
<feature type="chain" id="PRO_5042230371" description="Lipoprotein" evidence="2">
    <location>
        <begin position="17"/>
        <end position="59"/>
    </location>
</feature>
<proteinExistence type="predicted"/>
<feature type="region of interest" description="Disordered" evidence="1">
    <location>
        <begin position="19"/>
        <end position="59"/>
    </location>
</feature>
<dbReference type="GeneID" id="49612365"/>
<dbReference type="Proteomes" id="UP000256503">
    <property type="component" value="Chromosome"/>
</dbReference>
<evidence type="ECO:0000256" key="1">
    <source>
        <dbReference type="SAM" id="MobiDB-lite"/>
    </source>
</evidence>
<evidence type="ECO:0000313" key="3">
    <source>
        <dbReference type="EMBL" id="AXM94845.1"/>
    </source>
</evidence>
<organism evidence="3 4">
    <name type="scientific">Pseudomonas plecoglossicida</name>
    <dbReference type="NCBI Taxonomy" id="70775"/>
    <lineage>
        <taxon>Bacteria</taxon>
        <taxon>Pseudomonadati</taxon>
        <taxon>Pseudomonadota</taxon>
        <taxon>Gammaproteobacteria</taxon>
        <taxon>Pseudomonadales</taxon>
        <taxon>Pseudomonadaceae</taxon>
        <taxon>Pseudomonas</taxon>
    </lineage>
</organism>
<dbReference type="PROSITE" id="PS51257">
    <property type="entry name" value="PROKAR_LIPOPROTEIN"/>
    <property type="match status" value="1"/>
</dbReference>